<dbReference type="SUPFAM" id="SSF46689">
    <property type="entry name" value="Homeodomain-like"/>
    <property type="match status" value="1"/>
</dbReference>
<keyword evidence="9" id="KW-0371">Homeobox</keyword>
<reference evidence="16 17" key="1">
    <citation type="journal article" date="2020" name="Nat. Food">
        <title>A phased Vanilla planifolia genome enables genetic improvement of flavour and production.</title>
        <authorList>
            <person name="Hasing T."/>
            <person name="Tang H."/>
            <person name="Brym M."/>
            <person name="Khazi F."/>
            <person name="Huang T."/>
            <person name="Chambers A.H."/>
        </authorList>
    </citation>
    <scope>NUCLEOTIDE SEQUENCE [LARGE SCALE GENOMIC DNA]</scope>
    <source>
        <tissue evidence="14">Leaf</tissue>
    </source>
</reference>
<evidence type="ECO:0000256" key="12">
    <source>
        <dbReference type="SAM" id="MobiDB-lite"/>
    </source>
</evidence>
<dbReference type="AlphaFoldDB" id="A0A835VBV7"/>
<evidence type="ECO:0000313" key="15">
    <source>
        <dbReference type="EMBL" id="KAG0493215.1"/>
    </source>
</evidence>
<evidence type="ECO:0000313" key="16">
    <source>
        <dbReference type="Proteomes" id="UP000636800"/>
    </source>
</evidence>
<keyword evidence="10" id="KW-0804">Transcription</keyword>
<feature type="domain" description="ZF-HD dimerization-type" evidence="13">
    <location>
        <begin position="53"/>
        <end position="102"/>
    </location>
</feature>
<dbReference type="Proteomes" id="UP000636800">
    <property type="component" value="Chromosome 2"/>
</dbReference>
<dbReference type="GO" id="GO:0000976">
    <property type="term" value="F:transcription cis-regulatory region binding"/>
    <property type="evidence" value="ECO:0007669"/>
    <property type="project" value="TreeGrafter"/>
</dbReference>
<comment type="function">
    <text evidence="1">Putative transcription factor.</text>
</comment>
<dbReference type="OrthoDB" id="694008at2759"/>
<feature type="region of interest" description="Disordered" evidence="12">
    <location>
        <begin position="149"/>
        <end position="168"/>
    </location>
</feature>
<dbReference type="GO" id="GO:0008270">
    <property type="term" value="F:zinc ion binding"/>
    <property type="evidence" value="ECO:0007669"/>
    <property type="project" value="UniProtKB-KW"/>
</dbReference>
<evidence type="ECO:0000256" key="7">
    <source>
        <dbReference type="ARBA" id="ARBA00023015"/>
    </source>
</evidence>
<dbReference type="GO" id="GO:0050793">
    <property type="term" value="P:regulation of developmental process"/>
    <property type="evidence" value="ECO:0007669"/>
    <property type="project" value="TreeGrafter"/>
</dbReference>
<organism evidence="14 16">
    <name type="scientific">Vanilla planifolia</name>
    <name type="common">Vanilla</name>
    <dbReference type="NCBI Taxonomy" id="51239"/>
    <lineage>
        <taxon>Eukaryota</taxon>
        <taxon>Viridiplantae</taxon>
        <taxon>Streptophyta</taxon>
        <taxon>Embryophyta</taxon>
        <taxon>Tracheophyta</taxon>
        <taxon>Spermatophyta</taxon>
        <taxon>Magnoliopsida</taxon>
        <taxon>Liliopsida</taxon>
        <taxon>Asparagales</taxon>
        <taxon>Orchidaceae</taxon>
        <taxon>Vanilloideae</taxon>
        <taxon>Vanilleae</taxon>
        <taxon>Vanilla</taxon>
    </lineage>
</organism>
<dbReference type="InterPro" id="IPR009057">
    <property type="entry name" value="Homeodomain-like_sf"/>
</dbReference>
<dbReference type="NCBIfam" id="TIGR01566">
    <property type="entry name" value="ZF_HD_prot_N"/>
    <property type="match status" value="1"/>
</dbReference>
<keyword evidence="6" id="KW-0862">Zinc</keyword>
<accession>A0A835VBV7</accession>
<dbReference type="GO" id="GO:0003700">
    <property type="term" value="F:DNA-binding transcription factor activity"/>
    <property type="evidence" value="ECO:0007669"/>
    <property type="project" value="TreeGrafter"/>
</dbReference>
<sequence length="237" mass="26649">MDLPGNEGDIPIQLTNSYVESSRNFIQLDSLLPPTPVSPAAPINMKKAALVRYKECLKNHAASIGGNAVDGCGEFMPNGEEGTIEAFKCSACHCHRNFHRKEVEGESSSCEGFSVSVGQKGVLLQGTDPFGYNVGWSSRIQRHSFMRRTESDDMQGFDGSTERPPMGKKRFRTRFTSEQKEKMLCFAEKIGWKLPRQEESVVQQLCQEIGVKRRVLRVWMHNNKQSFAKKTSSLQLE</sequence>
<comment type="subunit">
    <text evidence="3">Homo- and heterodimer with other ZFHD proteins.</text>
</comment>
<evidence type="ECO:0000313" key="17">
    <source>
        <dbReference type="Proteomes" id="UP000639772"/>
    </source>
</evidence>
<evidence type="ECO:0000256" key="8">
    <source>
        <dbReference type="ARBA" id="ARBA00023125"/>
    </source>
</evidence>
<dbReference type="NCBIfam" id="TIGR01565">
    <property type="entry name" value="homeo_ZF_HD"/>
    <property type="match status" value="1"/>
</dbReference>
<evidence type="ECO:0000256" key="1">
    <source>
        <dbReference type="ARBA" id="ARBA00004049"/>
    </source>
</evidence>
<evidence type="ECO:0000256" key="9">
    <source>
        <dbReference type="ARBA" id="ARBA00023155"/>
    </source>
</evidence>
<dbReference type="FunFam" id="1.10.10.60:FF:000257">
    <property type="entry name" value="Zinc-finger homeodomain protein 2"/>
    <property type="match status" value="1"/>
</dbReference>
<keyword evidence="16" id="KW-1185">Reference proteome</keyword>
<dbReference type="Pfam" id="PF04770">
    <property type="entry name" value="ZF-HD_dimer"/>
    <property type="match status" value="1"/>
</dbReference>
<dbReference type="EMBL" id="JADCNL010000002">
    <property type="protein sequence ID" value="KAG0491260.1"/>
    <property type="molecule type" value="Genomic_DNA"/>
</dbReference>
<evidence type="ECO:0000256" key="6">
    <source>
        <dbReference type="ARBA" id="ARBA00022833"/>
    </source>
</evidence>
<name>A0A835VBV7_VANPL</name>
<dbReference type="EMBL" id="JADCNM010000002">
    <property type="protein sequence ID" value="KAG0493215.1"/>
    <property type="molecule type" value="Genomic_DNA"/>
</dbReference>
<dbReference type="PANTHER" id="PTHR31948">
    <property type="entry name" value="ZINC-FINGER HOMEODOMAIN PROTEIN 2"/>
    <property type="match status" value="1"/>
</dbReference>
<keyword evidence="4" id="KW-0479">Metal-binding</keyword>
<keyword evidence="7" id="KW-0805">Transcription regulation</keyword>
<keyword evidence="5" id="KW-0863">Zinc-finger</keyword>
<evidence type="ECO:0000313" key="14">
    <source>
        <dbReference type="EMBL" id="KAG0491260.1"/>
    </source>
</evidence>
<keyword evidence="11" id="KW-0539">Nucleus</keyword>
<comment type="caution">
    <text evidence="14">The sequence shown here is derived from an EMBL/GenBank/DDBJ whole genome shotgun (WGS) entry which is preliminary data.</text>
</comment>
<proteinExistence type="predicted"/>
<dbReference type="GO" id="GO:0005634">
    <property type="term" value="C:nucleus"/>
    <property type="evidence" value="ECO:0007669"/>
    <property type="project" value="UniProtKB-SubCell"/>
</dbReference>
<evidence type="ECO:0000256" key="4">
    <source>
        <dbReference type="ARBA" id="ARBA00022723"/>
    </source>
</evidence>
<evidence type="ECO:0000256" key="11">
    <source>
        <dbReference type="ARBA" id="ARBA00023242"/>
    </source>
</evidence>
<protein>
    <recommendedName>
        <fullName evidence="13">ZF-HD dimerization-type domain-containing protein</fullName>
    </recommendedName>
</protein>
<dbReference type="Proteomes" id="UP000639772">
    <property type="component" value="Unassembled WGS sequence"/>
</dbReference>
<evidence type="ECO:0000259" key="13">
    <source>
        <dbReference type="PROSITE" id="PS51523"/>
    </source>
</evidence>
<gene>
    <name evidence="15" type="ORF">HPP92_004209</name>
    <name evidence="14" type="ORF">HPP92_004658</name>
</gene>
<dbReference type="Gene3D" id="1.10.10.60">
    <property type="entry name" value="Homeodomain-like"/>
    <property type="match status" value="1"/>
</dbReference>
<evidence type="ECO:0000256" key="5">
    <source>
        <dbReference type="ARBA" id="ARBA00022771"/>
    </source>
</evidence>
<keyword evidence="8" id="KW-0238">DNA-binding</keyword>
<comment type="subcellular location">
    <subcellularLocation>
        <location evidence="2">Nucleus</location>
    </subcellularLocation>
</comment>
<dbReference type="PROSITE" id="PS51523">
    <property type="entry name" value="ZF_HD_DIMER"/>
    <property type="match status" value="1"/>
</dbReference>
<dbReference type="PANTHER" id="PTHR31948:SF60">
    <property type="entry name" value="ZINC-FINGER HOMEODOMAIN PROTEIN 5"/>
    <property type="match status" value="1"/>
</dbReference>
<evidence type="ECO:0000256" key="10">
    <source>
        <dbReference type="ARBA" id="ARBA00023163"/>
    </source>
</evidence>
<dbReference type="InterPro" id="IPR006456">
    <property type="entry name" value="ZF_HD_homeobox_Cys/His_dimer"/>
</dbReference>
<evidence type="ECO:0000256" key="3">
    <source>
        <dbReference type="ARBA" id="ARBA00011416"/>
    </source>
</evidence>
<evidence type="ECO:0000256" key="2">
    <source>
        <dbReference type="ARBA" id="ARBA00004123"/>
    </source>
</evidence>
<dbReference type="InterPro" id="IPR006455">
    <property type="entry name" value="Homeodomain_ZF_HD"/>
</dbReference>